<proteinExistence type="predicted"/>
<evidence type="ECO:0000313" key="1">
    <source>
        <dbReference type="EMBL" id="CUW05054.1"/>
    </source>
</evidence>
<name>A0ABM9UZD1_9LACO</name>
<organism evidence="1 2">
    <name type="scientific">Leuconostoc gasicomitatum</name>
    <dbReference type="NCBI Taxonomy" id="115778"/>
    <lineage>
        <taxon>Bacteria</taxon>
        <taxon>Bacillati</taxon>
        <taxon>Bacillota</taxon>
        <taxon>Bacilli</taxon>
        <taxon>Lactobacillales</taxon>
        <taxon>Lactobacillaceae</taxon>
        <taxon>Leuconostoc</taxon>
        <taxon>Leuconostoc gelidum group</taxon>
    </lineage>
</organism>
<protein>
    <recommendedName>
        <fullName evidence="3">IS3 family transposase</fullName>
    </recommendedName>
</protein>
<dbReference type="Proteomes" id="UP000199271">
    <property type="component" value="Unassembled WGS sequence"/>
</dbReference>
<gene>
    <name evidence="1" type="ORF">C122C_1120</name>
</gene>
<accession>A0ABM9UZD1</accession>
<reference evidence="1 2" key="1">
    <citation type="submission" date="2015-12" db="EMBL/GenBank/DDBJ databases">
        <authorList>
            <person name="Andreevskaya M."/>
        </authorList>
    </citation>
    <scope>NUCLEOTIDE SEQUENCE [LARGE SCALE GENOMIC DNA]</scope>
    <source>
        <strain evidence="1 2">C122c</strain>
    </source>
</reference>
<keyword evidence="2" id="KW-1185">Reference proteome</keyword>
<evidence type="ECO:0000313" key="2">
    <source>
        <dbReference type="Proteomes" id="UP000199271"/>
    </source>
</evidence>
<dbReference type="EMBL" id="FBSY01000002">
    <property type="protein sequence ID" value="CUW05054.1"/>
    <property type="molecule type" value="Genomic_DNA"/>
</dbReference>
<comment type="caution">
    <text evidence="1">The sequence shown here is derived from an EMBL/GenBank/DDBJ whole genome shotgun (WGS) entry which is preliminary data.</text>
</comment>
<evidence type="ECO:0008006" key="3">
    <source>
        <dbReference type="Google" id="ProtNLM"/>
    </source>
</evidence>
<sequence>MIGDLFNEFILNFNNRRIKNNLNGRSPAQCHSTTTEIVD</sequence>